<reference evidence="2 3" key="1">
    <citation type="submission" date="2020-09" db="EMBL/GenBank/DDBJ databases">
        <title>Novel species of Mucilaginibacter isolated from a glacier on the Tibetan Plateau.</title>
        <authorList>
            <person name="Liu Q."/>
            <person name="Xin Y.-H."/>
        </authorList>
    </citation>
    <scope>NUCLEOTIDE SEQUENCE [LARGE SCALE GENOMIC DNA]</scope>
    <source>
        <strain evidence="2 3">ZT4R22</strain>
    </source>
</reference>
<accession>A0ABR7WPQ3</accession>
<feature type="chain" id="PRO_5045440683" description="DUF4136 domain-containing protein" evidence="1">
    <location>
        <begin position="21"/>
        <end position="176"/>
    </location>
</feature>
<evidence type="ECO:0000313" key="2">
    <source>
        <dbReference type="EMBL" id="MBD1364304.1"/>
    </source>
</evidence>
<evidence type="ECO:0000313" key="3">
    <source>
        <dbReference type="Proteomes" id="UP000606600"/>
    </source>
</evidence>
<evidence type="ECO:0008006" key="4">
    <source>
        <dbReference type="Google" id="ProtNLM"/>
    </source>
</evidence>
<name>A0ABR7WPQ3_9SPHI</name>
<evidence type="ECO:0000256" key="1">
    <source>
        <dbReference type="SAM" id="SignalP"/>
    </source>
</evidence>
<dbReference type="Proteomes" id="UP000606600">
    <property type="component" value="Unassembled WGS sequence"/>
</dbReference>
<protein>
    <recommendedName>
        <fullName evidence="4">DUF4136 domain-containing protein</fullName>
    </recommendedName>
</protein>
<comment type="caution">
    <text evidence="2">The sequence shown here is derived from an EMBL/GenBank/DDBJ whole genome shotgun (WGS) entry which is preliminary data.</text>
</comment>
<keyword evidence="3" id="KW-1185">Reference proteome</keyword>
<gene>
    <name evidence="2" type="ORF">IDJ77_10835</name>
</gene>
<dbReference type="PROSITE" id="PS51257">
    <property type="entry name" value="PROKAR_LIPOPROTEIN"/>
    <property type="match status" value="1"/>
</dbReference>
<dbReference type="RefSeq" id="WP_191188972.1">
    <property type="nucleotide sequence ID" value="NZ_JACWMY010000005.1"/>
</dbReference>
<feature type="signal peptide" evidence="1">
    <location>
        <begin position="1"/>
        <end position="20"/>
    </location>
</feature>
<organism evidence="2 3">
    <name type="scientific">Mucilaginibacter pankratovii</name>
    <dbReference type="NCBI Taxonomy" id="2772110"/>
    <lineage>
        <taxon>Bacteria</taxon>
        <taxon>Pseudomonadati</taxon>
        <taxon>Bacteroidota</taxon>
        <taxon>Sphingobacteriia</taxon>
        <taxon>Sphingobacteriales</taxon>
        <taxon>Sphingobacteriaceae</taxon>
        <taxon>Mucilaginibacter</taxon>
    </lineage>
</organism>
<proteinExistence type="predicted"/>
<sequence length="176" mass="20279">MYKFYTVLLLTAVMLGSCKAQPNAKIWTKEYEQGLYNYLDSTSKLTMPDKLKRQKYVTFLVRRIKEGIPNGINSVSKDSLQSLHIRVEREYALQERGTGNADLIPFYVKWDAYTEKAFRQNYDAIFRTKFPATTGKFCDCVIGKLKKMYPDSVLLPLPKEINTKVSIECIDVLQAP</sequence>
<dbReference type="EMBL" id="JACWMY010000005">
    <property type="protein sequence ID" value="MBD1364304.1"/>
    <property type="molecule type" value="Genomic_DNA"/>
</dbReference>
<keyword evidence="1" id="KW-0732">Signal</keyword>